<dbReference type="InterPro" id="IPR043428">
    <property type="entry name" value="LivM-like"/>
</dbReference>
<keyword evidence="8" id="KW-1185">Reference proteome</keyword>
<dbReference type="CDD" id="cd06581">
    <property type="entry name" value="TM_PBP1_LivM_like"/>
    <property type="match status" value="1"/>
</dbReference>
<evidence type="ECO:0000256" key="6">
    <source>
        <dbReference type="SAM" id="Phobius"/>
    </source>
</evidence>
<dbReference type="PANTHER" id="PTHR30482">
    <property type="entry name" value="HIGH-AFFINITY BRANCHED-CHAIN AMINO ACID TRANSPORT SYSTEM PERMEASE"/>
    <property type="match status" value="1"/>
</dbReference>
<keyword evidence="4 6" id="KW-1133">Transmembrane helix</keyword>
<dbReference type="OrthoDB" id="9810505at2"/>
<feature type="transmembrane region" description="Helical" evidence="6">
    <location>
        <begin position="57"/>
        <end position="77"/>
    </location>
</feature>
<evidence type="ECO:0000313" key="7">
    <source>
        <dbReference type="EMBL" id="SLN75080.1"/>
    </source>
</evidence>
<dbReference type="InterPro" id="IPR001851">
    <property type="entry name" value="ABC_transp_permease"/>
</dbReference>
<dbReference type="EMBL" id="FWFJ01000066">
    <property type="protein sequence ID" value="SLN75080.1"/>
    <property type="molecule type" value="Genomic_DNA"/>
</dbReference>
<evidence type="ECO:0000256" key="2">
    <source>
        <dbReference type="ARBA" id="ARBA00022475"/>
    </source>
</evidence>
<evidence type="ECO:0000256" key="1">
    <source>
        <dbReference type="ARBA" id="ARBA00004651"/>
    </source>
</evidence>
<keyword evidence="5 6" id="KW-0472">Membrane</keyword>
<feature type="transmembrane region" description="Helical" evidence="6">
    <location>
        <begin position="7"/>
        <end position="25"/>
    </location>
</feature>
<comment type="subcellular location">
    <subcellularLocation>
        <location evidence="1">Cell membrane</location>
        <topology evidence="1">Multi-pass membrane protein</topology>
    </subcellularLocation>
</comment>
<dbReference type="GO" id="GO:0015658">
    <property type="term" value="F:branched-chain amino acid transmembrane transporter activity"/>
    <property type="evidence" value="ECO:0007669"/>
    <property type="project" value="InterPro"/>
</dbReference>
<protein>
    <submittedName>
        <fullName evidence="7">Leucine/isoleucine/valine transporter permease subunit</fullName>
    </submittedName>
</protein>
<organism evidence="7 8">
    <name type="scientific">Roseovarius gaetbuli</name>
    <dbReference type="NCBI Taxonomy" id="1356575"/>
    <lineage>
        <taxon>Bacteria</taxon>
        <taxon>Pseudomonadati</taxon>
        <taxon>Pseudomonadota</taxon>
        <taxon>Alphaproteobacteria</taxon>
        <taxon>Rhodobacterales</taxon>
        <taxon>Roseobacteraceae</taxon>
        <taxon>Roseovarius</taxon>
    </lineage>
</organism>
<dbReference type="AlphaFoldDB" id="A0A1X7AC80"/>
<feature type="transmembrane region" description="Helical" evidence="6">
    <location>
        <begin position="285"/>
        <end position="304"/>
    </location>
</feature>
<dbReference type="Proteomes" id="UP000194012">
    <property type="component" value="Unassembled WGS sequence"/>
</dbReference>
<feature type="transmembrane region" description="Helical" evidence="6">
    <location>
        <begin position="162"/>
        <end position="181"/>
    </location>
</feature>
<reference evidence="8" key="1">
    <citation type="submission" date="2017-03" db="EMBL/GenBank/DDBJ databases">
        <authorList>
            <person name="Rodrigo-Torres L."/>
            <person name="Arahal R.D."/>
            <person name="Lucena T."/>
        </authorList>
    </citation>
    <scope>NUCLEOTIDE SEQUENCE [LARGE SCALE GENOMIC DNA]</scope>
    <source>
        <strain evidence="8">CECT 8370</strain>
    </source>
</reference>
<evidence type="ECO:0000256" key="5">
    <source>
        <dbReference type="ARBA" id="ARBA00023136"/>
    </source>
</evidence>
<evidence type="ECO:0000256" key="3">
    <source>
        <dbReference type="ARBA" id="ARBA00022692"/>
    </source>
</evidence>
<keyword evidence="2" id="KW-1003">Cell membrane</keyword>
<feature type="transmembrane region" description="Helical" evidence="6">
    <location>
        <begin position="211"/>
        <end position="229"/>
    </location>
</feature>
<evidence type="ECO:0000313" key="8">
    <source>
        <dbReference type="Proteomes" id="UP000194012"/>
    </source>
</evidence>
<evidence type="ECO:0000256" key="4">
    <source>
        <dbReference type="ARBA" id="ARBA00022989"/>
    </source>
</evidence>
<dbReference type="Pfam" id="PF02653">
    <property type="entry name" value="BPD_transp_2"/>
    <property type="match status" value="1"/>
</dbReference>
<name>A0A1X7AC80_9RHOB</name>
<sequence>MMTLNRTFIFYAVALVGFILLPQLIAVKYYLHLSVLALIWVIAAQGQNLIQGYTGYVSIVQAGFMGIGAYSTALMGIHSDMPVWLTITLAPFVTAFFALLTGYPSLRVKGHYFAIVTLAFNMVIFIVLMNFHELTQGEAGITGIPKPGAKDGLFNWRDRETYYYFVLIIAVLMTALAALIVRSRIGQTLIAIRQNEDLVGAIGIAAWKYKLFAFVISAMFGGLAGAIYAHYQSFINPEIFGVAQSLDAILAVIIGGSGTIAGPIIGAFFVVFLPEYLRFADSFRLILYGLVLVLATIFMPRGIVGVTTDLMAKWGRGKT</sequence>
<dbReference type="PANTHER" id="PTHR30482:SF20">
    <property type="entry name" value="HIGH-AFFINITY BRANCHED-CHAIN AMINO ACID TRANSPORT SYSTEM PERMEASE PROTEIN LIVM"/>
    <property type="match status" value="1"/>
</dbReference>
<feature type="transmembrane region" description="Helical" evidence="6">
    <location>
        <begin position="83"/>
        <end position="100"/>
    </location>
</feature>
<feature type="transmembrane region" description="Helical" evidence="6">
    <location>
        <begin position="31"/>
        <end position="50"/>
    </location>
</feature>
<gene>
    <name evidence="7" type="ORF">ROG8370_03739</name>
</gene>
<feature type="transmembrane region" description="Helical" evidence="6">
    <location>
        <begin position="249"/>
        <end position="273"/>
    </location>
</feature>
<accession>A0A1X7AC80</accession>
<feature type="transmembrane region" description="Helical" evidence="6">
    <location>
        <begin position="112"/>
        <end position="131"/>
    </location>
</feature>
<dbReference type="GO" id="GO:0005886">
    <property type="term" value="C:plasma membrane"/>
    <property type="evidence" value="ECO:0007669"/>
    <property type="project" value="UniProtKB-SubCell"/>
</dbReference>
<proteinExistence type="predicted"/>
<keyword evidence="3 6" id="KW-0812">Transmembrane</keyword>